<evidence type="ECO:0000313" key="3">
    <source>
        <dbReference type="Proteomes" id="UP000076874"/>
    </source>
</evidence>
<dbReference type="GO" id="GO:0016301">
    <property type="term" value="F:kinase activity"/>
    <property type="evidence" value="ECO:0007669"/>
    <property type="project" value="UniProtKB-KW"/>
</dbReference>
<proteinExistence type="predicted"/>
<protein>
    <submittedName>
        <fullName evidence="2">Protein kinase-like domain protein</fullName>
    </submittedName>
</protein>
<dbReference type="OrthoDB" id="3250044at2759"/>
<dbReference type="InterPro" id="IPR002575">
    <property type="entry name" value="Aminoglycoside_PTrfase"/>
</dbReference>
<organism evidence="2 3">
    <name type="scientific">Niveomyces insectorum RCEF 264</name>
    <dbReference type="NCBI Taxonomy" id="1081102"/>
    <lineage>
        <taxon>Eukaryota</taxon>
        <taxon>Fungi</taxon>
        <taxon>Dikarya</taxon>
        <taxon>Ascomycota</taxon>
        <taxon>Pezizomycotina</taxon>
        <taxon>Sordariomycetes</taxon>
        <taxon>Hypocreomycetidae</taxon>
        <taxon>Hypocreales</taxon>
        <taxon>Cordycipitaceae</taxon>
        <taxon>Niveomyces</taxon>
    </lineage>
</organism>
<evidence type="ECO:0000313" key="2">
    <source>
        <dbReference type="EMBL" id="OAA53510.1"/>
    </source>
</evidence>
<dbReference type="AlphaFoldDB" id="A0A162MAV4"/>
<reference evidence="2 3" key="1">
    <citation type="journal article" date="2016" name="Genome Biol. Evol.">
        <title>Divergent and convergent evolution of fungal pathogenicity.</title>
        <authorList>
            <person name="Shang Y."/>
            <person name="Xiao G."/>
            <person name="Zheng P."/>
            <person name="Cen K."/>
            <person name="Zhan S."/>
            <person name="Wang C."/>
        </authorList>
    </citation>
    <scope>NUCLEOTIDE SEQUENCE [LARGE SCALE GENOMIC DNA]</scope>
    <source>
        <strain evidence="2 3">RCEF 264</strain>
    </source>
</reference>
<feature type="domain" description="Aminoglycoside phosphotransferase" evidence="1">
    <location>
        <begin position="64"/>
        <end position="240"/>
    </location>
</feature>
<keyword evidence="2" id="KW-0418">Kinase</keyword>
<dbReference type="SUPFAM" id="SSF56112">
    <property type="entry name" value="Protein kinase-like (PK-like)"/>
    <property type="match status" value="1"/>
</dbReference>
<dbReference type="EMBL" id="AZHD01000029">
    <property type="protein sequence ID" value="OAA53510.1"/>
    <property type="molecule type" value="Genomic_DNA"/>
</dbReference>
<dbReference type="Pfam" id="PF01636">
    <property type="entry name" value="APH"/>
    <property type="match status" value="1"/>
</dbReference>
<accession>A0A162MAV4</accession>
<keyword evidence="3" id="KW-1185">Reference proteome</keyword>
<dbReference type="InterPro" id="IPR011009">
    <property type="entry name" value="Kinase-like_dom_sf"/>
</dbReference>
<dbReference type="STRING" id="1081102.A0A162MAV4"/>
<keyword evidence="2" id="KW-0808">Transferase</keyword>
<name>A0A162MAV4_9HYPO</name>
<sequence length="296" mass="32906">MAHDHHDHHVRSLAAEAAKLTLEELHFARQKVGLCDANGNAVTGFPYPLEQQPLFYVKARDKDRLHPEARTQQFAHDGLERLPQDGRKGIHVPRILRVVEYESGGGGFMVMEYVTGRTLKDILAIPHLTYGDAQAYFDKVSKALQLFLALPAPADAKPGPCGGGIIRHTFFKDFEAAIEYDSVDMLEKHLNKLATLIHKTAPTLTLERALHLVYSDMHAANFLFTDSGDLYVVDFDHAALLPLSFMTFALCFPSMVSMPVADRIKRDFDLPRANDAVMCCVNGLLGMSVLRIGLPL</sequence>
<dbReference type="Proteomes" id="UP000076874">
    <property type="component" value="Unassembled WGS sequence"/>
</dbReference>
<evidence type="ECO:0000259" key="1">
    <source>
        <dbReference type="Pfam" id="PF01636"/>
    </source>
</evidence>
<comment type="caution">
    <text evidence="2">The sequence shown here is derived from an EMBL/GenBank/DDBJ whole genome shotgun (WGS) entry which is preliminary data.</text>
</comment>
<gene>
    <name evidence="2" type="ORF">SPI_09438</name>
</gene>